<feature type="transmembrane region" description="Helical" evidence="1">
    <location>
        <begin position="35"/>
        <end position="56"/>
    </location>
</feature>
<name>A0A1G9XBB2_9EURY</name>
<evidence type="ECO:0000313" key="2">
    <source>
        <dbReference type="EMBL" id="SDM93967.1"/>
    </source>
</evidence>
<evidence type="ECO:0000256" key="1">
    <source>
        <dbReference type="SAM" id="Phobius"/>
    </source>
</evidence>
<keyword evidence="1" id="KW-1133">Transmembrane helix</keyword>
<keyword evidence="1" id="KW-0812">Transmembrane</keyword>
<feature type="transmembrane region" description="Helical" evidence="1">
    <location>
        <begin position="202"/>
        <end position="224"/>
    </location>
</feature>
<dbReference type="Proteomes" id="UP000199451">
    <property type="component" value="Unassembled WGS sequence"/>
</dbReference>
<keyword evidence="3" id="KW-1185">Reference proteome</keyword>
<dbReference type="AlphaFoldDB" id="A0A1G9XBB2"/>
<feature type="transmembrane region" description="Helical" evidence="1">
    <location>
        <begin position="104"/>
        <end position="125"/>
    </location>
</feature>
<accession>A0A1G9XBB2</accession>
<dbReference type="EMBL" id="FNHL01000004">
    <property type="protein sequence ID" value="SDM93967.1"/>
    <property type="molecule type" value="Genomic_DNA"/>
</dbReference>
<feature type="transmembrane region" description="Helical" evidence="1">
    <location>
        <begin position="68"/>
        <end position="97"/>
    </location>
</feature>
<gene>
    <name evidence="2" type="ORF">SAMN04487949_2917</name>
</gene>
<reference evidence="3" key="1">
    <citation type="submission" date="2016-10" db="EMBL/GenBank/DDBJ databases">
        <authorList>
            <person name="Varghese N."/>
            <person name="Submissions S."/>
        </authorList>
    </citation>
    <scope>NUCLEOTIDE SEQUENCE [LARGE SCALE GENOMIC DNA]</scope>
    <source>
        <strain evidence="3">CGMCC 1.10119</strain>
    </source>
</reference>
<keyword evidence="1" id="KW-0472">Membrane</keyword>
<feature type="transmembrane region" description="Helical" evidence="1">
    <location>
        <begin position="171"/>
        <end position="196"/>
    </location>
</feature>
<sequence length="592" mass="63433">MSLLCSTQLVDSWPSSWNPLYFVDEGRLSYSQWELSVLLSLIAFGAAATGTLATGYQTAVASQWPLGGVWALLTTVFGPVGGWGPVLASVFGAVAGVDYTRRTWTATVVTGGSLVVGLLVSPVPVVQAVVGSTPLQLALVVLAGISTFVAAVSLESGVVDTRYGPVSGDSVVQYAVVAAVVLLGGGYCLTGVSMAVSGGRPVAGVVAIALGGFSTLGAVSVLTVSSVERTRRALLVGPHSSGRRSVAGGLRRAVKDLSVLGADRLDDPETVTELEQLLTDDGRFPEPDHEGSESRWQTHVLRYRLGRFFPTHVELAVVCDPGELDRIVDATKDTNAGTDSRTERWVRRLTGQSRTRWRDAIASADDAESAGRYTEAVADATTVADDVLCVLPLDDFVGTVVEHPADRTLYPASLSTRLRQWDDGVPSSDELDKLAVSHGGTAKRVYPTYRREGTVLVDVGRPQRQAPSSYLRAYEGLHRATSNTTNVRPVVTMADLAVNHFEYATQDSLETLDNIFPRDFAEFVRRRYLTESSVYEDLSTEECQLLETVVSPDRPYVLWYGVTDPSVDGRAIDLSGPTPLRGAGLLLQSLGR</sequence>
<feature type="transmembrane region" description="Helical" evidence="1">
    <location>
        <begin position="137"/>
        <end position="159"/>
    </location>
</feature>
<dbReference type="STRING" id="660521.SAMN04487949_2917"/>
<organism evidence="2 3">
    <name type="scientific">Halogranum gelatinilyticum</name>
    <dbReference type="NCBI Taxonomy" id="660521"/>
    <lineage>
        <taxon>Archaea</taxon>
        <taxon>Methanobacteriati</taxon>
        <taxon>Methanobacteriota</taxon>
        <taxon>Stenosarchaea group</taxon>
        <taxon>Halobacteria</taxon>
        <taxon>Halobacteriales</taxon>
        <taxon>Haloferacaceae</taxon>
    </lineage>
</organism>
<proteinExistence type="predicted"/>
<evidence type="ECO:0000313" key="3">
    <source>
        <dbReference type="Proteomes" id="UP000199451"/>
    </source>
</evidence>
<protein>
    <submittedName>
        <fullName evidence="2">Uncharacterized protein</fullName>
    </submittedName>
</protein>